<dbReference type="Proteomes" id="UP001318860">
    <property type="component" value="Unassembled WGS sequence"/>
</dbReference>
<protein>
    <submittedName>
        <fullName evidence="2">Uncharacterized protein</fullName>
    </submittedName>
</protein>
<sequence length="616" mass="68619">MEKSIESITEELSQQRMKLEKLDKIEEMLAALVKGKSVEESVGISQVTASGEPNSIHRNQIPLENSLFNLLESCKALIKLSIICFPSSSVNPKDSAPVSISQSTHCGNETAKNSPSSPCKLDFIKTKTPLALGIIVQPSVLQAQSVVVTWKHLYQLPTICNKNRYLTFCEELTKLSTFRIGMGFQTDSPFNLLESCKALIKLSIICFPSSSVNQKGRVYCTGALDFPAECLLELCFCMSHIPKVMSHMALDINNQSAPSECLTYPKNSCRACLISTILNMFACTILTSCSSTSLDLDVGSLSLSTLNFLILLWRPFLHPHGPLVRGQTLVRPRTRGRLTPARLRALLLLLAGRPIFPLIQVRYPAKPPHWTTWNTSPPRLYLGPESPLISMQVAPKHLVVHELYWPNDFAINVIADYVTIVTKNTARITLVRANSCSSWAMTMTMSQSATHRNPHLRRMGIFKALLHQPNPLQLFLLYHYATEPPSGHSTDIVFPTDIPSEASALLHDFQDFFQTPTSLHSSLAVFFSLTSSPVFNLMDKLHQENSADPFLHSLHAKFKQGILPSSYSVSNGLLLFGPNEDEAQDITTIIPPEEPKEKDPKGRPKRYVKKPGWLED</sequence>
<feature type="compositionally biased region" description="Basic and acidic residues" evidence="1">
    <location>
        <begin position="593"/>
        <end position="602"/>
    </location>
</feature>
<name>A0ABR0XYT4_REHGL</name>
<gene>
    <name evidence="2" type="ORF">DH2020_001092</name>
</gene>
<evidence type="ECO:0000313" key="2">
    <source>
        <dbReference type="EMBL" id="KAK6164228.1"/>
    </source>
</evidence>
<comment type="caution">
    <text evidence="2">The sequence shown here is derived from an EMBL/GenBank/DDBJ whole genome shotgun (WGS) entry which is preliminary data.</text>
</comment>
<dbReference type="EMBL" id="JABTTQ020000001">
    <property type="protein sequence ID" value="KAK6164228.1"/>
    <property type="molecule type" value="Genomic_DNA"/>
</dbReference>
<evidence type="ECO:0000256" key="1">
    <source>
        <dbReference type="SAM" id="MobiDB-lite"/>
    </source>
</evidence>
<proteinExistence type="predicted"/>
<evidence type="ECO:0000313" key="3">
    <source>
        <dbReference type="Proteomes" id="UP001318860"/>
    </source>
</evidence>
<organism evidence="2 3">
    <name type="scientific">Rehmannia glutinosa</name>
    <name type="common">Chinese foxglove</name>
    <dbReference type="NCBI Taxonomy" id="99300"/>
    <lineage>
        <taxon>Eukaryota</taxon>
        <taxon>Viridiplantae</taxon>
        <taxon>Streptophyta</taxon>
        <taxon>Embryophyta</taxon>
        <taxon>Tracheophyta</taxon>
        <taxon>Spermatophyta</taxon>
        <taxon>Magnoliopsida</taxon>
        <taxon>eudicotyledons</taxon>
        <taxon>Gunneridae</taxon>
        <taxon>Pentapetalae</taxon>
        <taxon>asterids</taxon>
        <taxon>lamiids</taxon>
        <taxon>Lamiales</taxon>
        <taxon>Orobanchaceae</taxon>
        <taxon>Rehmannieae</taxon>
        <taxon>Rehmannia</taxon>
    </lineage>
</organism>
<feature type="region of interest" description="Disordered" evidence="1">
    <location>
        <begin position="588"/>
        <end position="616"/>
    </location>
</feature>
<reference evidence="2 3" key="1">
    <citation type="journal article" date="2021" name="Comput. Struct. Biotechnol. J.">
        <title>De novo genome assembly of the potent medicinal plant Rehmannia glutinosa using nanopore technology.</title>
        <authorList>
            <person name="Ma L."/>
            <person name="Dong C."/>
            <person name="Song C."/>
            <person name="Wang X."/>
            <person name="Zheng X."/>
            <person name="Niu Y."/>
            <person name="Chen S."/>
            <person name="Feng W."/>
        </authorList>
    </citation>
    <scope>NUCLEOTIDE SEQUENCE [LARGE SCALE GENOMIC DNA]</scope>
    <source>
        <strain evidence="2">DH-2019</strain>
    </source>
</reference>
<keyword evidence="3" id="KW-1185">Reference proteome</keyword>
<accession>A0ABR0XYT4</accession>